<sequence>MDKNSNKGSNSGSKKKKKAAAPKGKHKGQADEDHHDHQDSEEDSQPCFLDGDPLSGTSSQETISKTSATTGVSANTTTELSTKSTSLLNSRVSPAPTATTSKKHDDIASVFDDEYDDLDEEGGDRRRSSTVENDRQKKKKMLLIFFLCVLLTIGIISLLFYFFTHGKDNENENVGEEGPAVVRIPQRGSHHLGGLDNKNHYDERDPPIPKEMARTVILDNLDATLEFYRNLSMSDPVEEAKIWKKLTGMRKLNVSVSRNKGKDDKPTSSDMRVKRETDLDDIEDDEDDEEKKRDKKSRMHGHHSRLKQKQHQIDEKRHHHLHGFPT</sequence>
<feature type="compositionally biased region" description="Basic residues" evidence="1">
    <location>
        <begin position="293"/>
        <end position="310"/>
    </location>
</feature>
<keyword evidence="4" id="KW-1185">Reference proteome</keyword>
<feature type="compositionally biased region" description="Basic and acidic residues" evidence="1">
    <location>
        <begin position="260"/>
        <end position="277"/>
    </location>
</feature>
<evidence type="ECO:0000256" key="2">
    <source>
        <dbReference type="SAM" id="Phobius"/>
    </source>
</evidence>
<evidence type="ECO:0000313" key="3">
    <source>
        <dbReference type="EMBL" id="CAL8139256.1"/>
    </source>
</evidence>
<feature type="region of interest" description="Disordered" evidence="1">
    <location>
        <begin position="184"/>
        <end position="207"/>
    </location>
</feature>
<feature type="compositionally biased region" description="Basic and acidic residues" evidence="1">
    <location>
        <begin position="28"/>
        <end position="38"/>
    </location>
</feature>
<feature type="compositionally biased region" description="Basic residues" evidence="1">
    <location>
        <begin position="317"/>
        <end position="326"/>
    </location>
</feature>
<feature type="region of interest" description="Disordered" evidence="1">
    <location>
        <begin position="1"/>
        <end position="133"/>
    </location>
</feature>
<evidence type="ECO:0000256" key="1">
    <source>
        <dbReference type="SAM" id="MobiDB-lite"/>
    </source>
</evidence>
<proteinExistence type="predicted"/>
<accession>A0ABP1RZH6</accession>
<feature type="compositionally biased region" description="Acidic residues" evidence="1">
    <location>
        <begin position="111"/>
        <end position="122"/>
    </location>
</feature>
<evidence type="ECO:0000313" key="4">
    <source>
        <dbReference type="Proteomes" id="UP001642540"/>
    </source>
</evidence>
<comment type="caution">
    <text evidence="3">The sequence shown here is derived from an EMBL/GenBank/DDBJ whole genome shotgun (WGS) entry which is preliminary data.</text>
</comment>
<keyword evidence="2" id="KW-0472">Membrane</keyword>
<feature type="compositionally biased region" description="Basic and acidic residues" evidence="1">
    <location>
        <begin position="197"/>
        <end position="207"/>
    </location>
</feature>
<feature type="compositionally biased region" description="Low complexity" evidence="1">
    <location>
        <begin position="1"/>
        <end position="12"/>
    </location>
</feature>
<protein>
    <submittedName>
        <fullName evidence="3">Uncharacterized protein</fullName>
    </submittedName>
</protein>
<keyword evidence="2" id="KW-0812">Transmembrane</keyword>
<name>A0ABP1RZH6_9HEXA</name>
<feature type="region of interest" description="Disordered" evidence="1">
    <location>
        <begin position="254"/>
        <end position="326"/>
    </location>
</feature>
<feature type="compositionally biased region" description="Polar residues" evidence="1">
    <location>
        <begin position="89"/>
        <end position="100"/>
    </location>
</feature>
<feature type="compositionally biased region" description="Basic residues" evidence="1">
    <location>
        <begin position="13"/>
        <end position="27"/>
    </location>
</feature>
<feature type="compositionally biased region" description="Low complexity" evidence="1">
    <location>
        <begin position="76"/>
        <end position="88"/>
    </location>
</feature>
<feature type="compositionally biased region" description="Polar residues" evidence="1">
    <location>
        <begin position="55"/>
        <end position="75"/>
    </location>
</feature>
<organism evidence="3 4">
    <name type="scientific">Orchesella dallaii</name>
    <dbReference type="NCBI Taxonomy" id="48710"/>
    <lineage>
        <taxon>Eukaryota</taxon>
        <taxon>Metazoa</taxon>
        <taxon>Ecdysozoa</taxon>
        <taxon>Arthropoda</taxon>
        <taxon>Hexapoda</taxon>
        <taxon>Collembola</taxon>
        <taxon>Entomobryomorpha</taxon>
        <taxon>Entomobryoidea</taxon>
        <taxon>Orchesellidae</taxon>
        <taxon>Orchesellinae</taxon>
        <taxon>Orchesella</taxon>
    </lineage>
</organism>
<keyword evidence="2" id="KW-1133">Transmembrane helix</keyword>
<feature type="compositionally biased region" description="Basic and acidic residues" evidence="1">
    <location>
        <begin position="123"/>
        <end position="133"/>
    </location>
</feature>
<gene>
    <name evidence="3" type="ORF">ODALV1_LOCUS27752</name>
</gene>
<dbReference type="Proteomes" id="UP001642540">
    <property type="component" value="Unassembled WGS sequence"/>
</dbReference>
<dbReference type="EMBL" id="CAXLJM020000124">
    <property type="protein sequence ID" value="CAL8139256.1"/>
    <property type="molecule type" value="Genomic_DNA"/>
</dbReference>
<feature type="transmembrane region" description="Helical" evidence="2">
    <location>
        <begin position="142"/>
        <end position="163"/>
    </location>
</feature>
<reference evidence="3 4" key="1">
    <citation type="submission" date="2024-08" db="EMBL/GenBank/DDBJ databases">
        <authorList>
            <person name="Cucini C."/>
            <person name="Frati F."/>
        </authorList>
    </citation>
    <scope>NUCLEOTIDE SEQUENCE [LARGE SCALE GENOMIC DNA]</scope>
</reference>
<feature type="compositionally biased region" description="Acidic residues" evidence="1">
    <location>
        <begin position="278"/>
        <end position="289"/>
    </location>
</feature>